<accession>A0ABY7A814</accession>
<evidence type="ECO:0000313" key="3">
    <source>
        <dbReference type="Proteomes" id="UP001163115"/>
    </source>
</evidence>
<sequence length="171" mass="18588">MTVIILAVGIPLTLALILFTIKMGKMVFHSPIVASNLTKGQIIHLEQGSYSLWGESKAYKTNRLMVENPILIGPDSRKVSMRAGITGSSSVSLSGVSRSILYTFSVPSGDYVFDLENRPYSPLPLPSFSTHVKVSYLIREKVPVLCYFGFSIGLSSSIVSLIFTVVLAVIS</sequence>
<feature type="transmembrane region" description="Helical" evidence="1">
    <location>
        <begin position="147"/>
        <end position="170"/>
    </location>
</feature>
<dbReference type="EMBL" id="CP113524">
    <property type="protein sequence ID" value="WAJ22691.1"/>
    <property type="molecule type" value="Genomic_DNA"/>
</dbReference>
<organism evidence="2 3">
    <name type="scientific">Lacrimispora xylanolytica</name>
    <dbReference type="NCBI Taxonomy" id="29375"/>
    <lineage>
        <taxon>Bacteria</taxon>
        <taxon>Bacillati</taxon>
        <taxon>Bacillota</taxon>
        <taxon>Clostridia</taxon>
        <taxon>Lachnospirales</taxon>
        <taxon>Lachnospiraceae</taxon>
        <taxon>Lacrimispora</taxon>
    </lineage>
</organism>
<keyword evidence="3" id="KW-1185">Reference proteome</keyword>
<name>A0ABY7A814_9FIRM</name>
<dbReference type="Proteomes" id="UP001163115">
    <property type="component" value="Chromosome"/>
</dbReference>
<keyword evidence="1" id="KW-1133">Transmembrane helix</keyword>
<keyword evidence="1" id="KW-0812">Transmembrane</keyword>
<reference evidence="2" key="1">
    <citation type="submission" date="2022-11" db="EMBL/GenBank/DDBJ databases">
        <title>Lacrimispora xylanolytica sy1, complete genome.</title>
        <authorList>
            <person name="Choi S."/>
        </authorList>
    </citation>
    <scope>NUCLEOTIDE SEQUENCE</scope>
    <source>
        <strain evidence="2">Sy1</strain>
    </source>
</reference>
<gene>
    <name evidence="2" type="ORF">OW255_14085</name>
</gene>
<evidence type="ECO:0000313" key="2">
    <source>
        <dbReference type="EMBL" id="WAJ22691.1"/>
    </source>
</evidence>
<evidence type="ECO:0000256" key="1">
    <source>
        <dbReference type="SAM" id="Phobius"/>
    </source>
</evidence>
<protein>
    <submittedName>
        <fullName evidence="2">Uncharacterized protein</fullName>
    </submittedName>
</protein>
<proteinExistence type="predicted"/>
<keyword evidence="1" id="KW-0472">Membrane</keyword>
<dbReference type="RefSeq" id="WP_268114426.1">
    <property type="nucleotide sequence ID" value="NZ_CP113524.1"/>
</dbReference>